<protein>
    <submittedName>
        <fullName evidence="3">Amidase family protein</fullName>
    </submittedName>
</protein>
<dbReference type="AlphaFoldDB" id="A0AAU7EG47"/>
<dbReference type="EMBL" id="CP155618">
    <property type="protein sequence ID" value="XBL15069.1"/>
    <property type="molecule type" value="Genomic_DNA"/>
</dbReference>
<dbReference type="InterPro" id="IPR036928">
    <property type="entry name" value="AS_sf"/>
</dbReference>
<keyword evidence="4" id="KW-1185">Reference proteome</keyword>
<dbReference type="Gene3D" id="3.90.1300.10">
    <property type="entry name" value="Amidase signature (AS) domain"/>
    <property type="match status" value="1"/>
</dbReference>
<name>A0AAU7EG47_9FLAO</name>
<dbReference type="InterPro" id="IPR000120">
    <property type="entry name" value="Amidase"/>
</dbReference>
<dbReference type="SUPFAM" id="SSF75304">
    <property type="entry name" value="Amidase signature (AS) enzymes"/>
    <property type="match status" value="1"/>
</dbReference>
<reference evidence="3" key="1">
    <citation type="submission" date="2024-04" db="EMBL/GenBank/DDBJ databases">
        <title>Mariniflexile litorale, isolated from the shallow sediments of the Sea of Japan.</title>
        <authorList>
            <person name="Romanenko L."/>
            <person name="Isaeva M."/>
        </authorList>
    </citation>
    <scope>NUCLEOTIDE SEQUENCE [LARGE SCALE GENOMIC DNA]</scope>
    <source>
        <strain evidence="3">KMM 9835</strain>
    </source>
</reference>
<dbReference type="PROSITE" id="PS00571">
    <property type="entry name" value="AMIDASES"/>
    <property type="match status" value="1"/>
</dbReference>
<gene>
    <name evidence="3" type="ORF">QLS71_003400</name>
</gene>
<evidence type="ECO:0000313" key="4">
    <source>
        <dbReference type="Proteomes" id="UP001224325"/>
    </source>
</evidence>
<dbReference type="PANTHER" id="PTHR11895">
    <property type="entry name" value="TRANSAMIDASE"/>
    <property type="match status" value="1"/>
</dbReference>
<organism evidence="3 4">
    <name type="scientific">Mariniflexile litorale</name>
    <dbReference type="NCBI Taxonomy" id="3045158"/>
    <lineage>
        <taxon>Bacteria</taxon>
        <taxon>Pseudomonadati</taxon>
        <taxon>Bacteroidota</taxon>
        <taxon>Flavobacteriia</taxon>
        <taxon>Flavobacteriales</taxon>
        <taxon>Flavobacteriaceae</taxon>
        <taxon>Mariniflexile</taxon>
    </lineage>
</organism>
<accession>A0AAU7EG47</accession>
<evidence type="ECO:0000313" key="3">
    <source>
        <dbReference type="EMBL" id="XBL15069.1"/>
    </source>
</evidence>
<dbReference type="KEGG" id="mlil:QLS71_003400"/>
<dbReference type="InterPro" id="IPR020556">
    <property type="entry name" value="Amidase_CS"/>
</dbReference>
<evidence type="ECO:0000256" key="1">
    <source>
        <dbReference type="ARBA" id="ARBA00009199"/>
    </source>
</evidence>
<evidence type="ECO:0000259" key="2">
    <source>
        <dbReference type="Pfam" id="PF01425"/>
    </source>
</evidence>
<dbReference type="InterPro" id="IPR023631">
    <property type="entry name" value="Amidase_dom"/>
</dbReference>
<dbReference type="Proteomes" id="UP001224325">
    <property type="component" value="Chromosome"/>
</dbReference>
<proteinExistence type="inferred from homology"/>
<sequence length="466" mass="50371">MDSQIKQLHQQLVNKDISCTTLIQERLDALKTNTNNTVNSLLDTLALELAAKVDAKIANGETIGLLEGIPFGIKDVYMVQGTYTTASSDLLKNYKSAYTATAIQKLLDAGAIPLVKENCDSFGHGSSSENTIFGAVKNAINPDLVGGGSSGGSAVNVAKDYTVFSIGGDTGGSVRQPAGYNNVYGLKPTYGRISRFGLMAYASSTDCVGPIAKSVEDIRIVLNVMSGKDGKDQTTYASTEISEENISNSRDIKTIGYFKNFIESEAIDPKIKDDFLATIEKIKAKGIEVKELDFFKSDILVSTYYTLAMAETASNLSRLDGSNYGNRIEDKNLKESYAVTRSENFSEETKRRIVGGNQVLSQGFSDEIYLKGLALRDSISANFENDFKEVDIILSPVTPSTPPKIGDSLKDPHAMYLSDAYTVGFSLGQLPTLTAPQGTETGLQITAAKNNDELVLKFANFLKDTL</sequence>
<dbReference type="RefSeq" id="WP_308990511.1">
    <property type="nucleotide sequence ID" value="NZ_CP155618.1"/>
</dbReference>
<comment type="similarity">
    <text evidence="1">Belongs to the amidase family.</text>
</comment>
<feature type="domain" description="Amidase" evidence="2">
    <location>
        <begin position="22"/>
        <end position="456"/>
    </location>
</feature>
<dbReference type="Pfam" id="PF01425">
    <property type="entry name" value="Amidase"/>
    <property type="match status" value="1"/>
</dbReference>
<dbReference type="PANTHER" id="PTHR11895:SF7">
    <property type="entry name" value="GLUTAMYL-TRNA(GLN) AMIDOTRANSFERASE SUBUNIT A, MITOCHONDRIAL"/>
    <property type="match status" value="1"/>
</dbReference>
<dbReference type="GO" id="GO:0003824">
    <property type="term" value="F:catalytic activity"/>
    <property type="evidence" value="ECO:0007669"/>
    <property type="project" value="InterPro"/>
</dbReference>